<comment type="caution">
    <text evidence="1">The sequence shown here is derived from an EMBL/GenBank/DDBJ whole genome shotgun (WGS) entry which is preliminary data.</text>
</comment>
<evidence type="ECO:0000313" key="2">
    <source>
        <dbReference type="Proteomes" id="UP001482620"/>
    </source>
</evidence>
<sequence length="130" mass="14225">MRPKWGKYKELLYSTEKHGGKLVSLETPLWLFTCAGVLEGSSIGYKSSDLLASDRIFLHLLGMAMWRKGSPASFCLSRYAPPLCRPVRHAGNGDKSLVSAGFIIPGDITAAMPLELRMLNCAAQSVPNKK</sequence>
<evidence type="ECO:0000313" key="1">
    <source>
        <dbReference type="EMBL" id="MEQ2230955.1"/>
    </source>
</evidence>
<reference evidence="1 2" key="1">
    <citation type="submission" date="2021-06" db="EMBL/GenBank/DDBJ databases">
        <authorList>
            <person name="Palmer J.M."/>
        </authorList>
    </citation>
    <scope>NUCLEOTIDE SEQUENCE [LARGE SCALE GENOMIC DNA]</scope>
    <source>
        <strain evidence="2">if_2019</strain>
        <tissue evidence="1">Muscle</tissue>
    </source>
</reference>
<name>A0ABV0TDH9_9TELE</name>
<dbReference type="Proteomes" id="UP001482620">
    <property type="component" value="Unassembled WGS sequence"/>
</dbReference>
<accession>A0ABV0TDH9</accession>
<keyword evidence="2" id="KW-1185">Reference proteome</keyword>
<dbReference type="EMBL" id="JAHRIQ010029404">
    <property type="protein sequence ID" value="MEQ2230955.1"/>
    <property type="molecule type" value="Genomic_DNA"/>
</dbReference>
<proteinExistence type="predicted"/>
<protein>
    <submittedName>
        <fullName evidence="1">Uncharacterized protein</fullName>
    </submittedName>
</protein>
<gene>
    <name evidence="1" type="ORF">ILYODFUR_034495</name>
</gene>
<organism evidence="1 2">
    <name type="scientific">Ilyodon furcidens</name>
    <name type="common">goldbreast splitfin</name>
    <dbReference type="NCBI Taxonomy" id="33524"/>
    <lineage>
        <taxon>Eukaryota</taxon>
        <taxon>Metazoa</taxon>
        <taxon>Chordata</taxon>
        <taxon>Craniata</taxon>
        <taxon>Vertebrata</taxon>
        <taxon>Euteleostomi</taxon>
        <taxon>Actinopterygii</taxon>
        <taxon>Neopterygii</taxon>
        <taxon>Teleostei</taxon>
        <taxon>Neoteleostei</taxon>
        <taxon>Acanthomorphata</taxon>
        <taxon>Ovalentaria</taxon>
        <taxon>Atherinomorphae</taxon>
        <taxon>Cyprinodontiformes</taxon>
        <taxon>Goodeidae</taxon>
        <taxon>Ilyodon</taxon>
    </lineage>
</organism>